<feature type="domain" description="RING-type" evidence="8">
    <location>
        <begin position="658"/>
        <end position="696"/>
    </location>
</feature>
<dbReference type="AlphaFoldDB" id="A0A813FLR4"/>
<keyword evidence="7" id="KW-0732">Signal</keyword>
<dbReference type="InterPro" id="IPR018957">
    <property type="entry name" value="Znf_C3HC4_RING-type"/>
</dbReference>
<dbReference type="SUPFAM" id="SSF57850">
    <property type="entry name" value="RING/U-box"/>
    <property type="match status" value="1"/>
</dbReference>
<dbReference type="SMART" id="SM00184">
    <property type="entry name" value="RING"/>
    <property type="match status" value="1"/>
</dbReference>
<dbReference type="Gene3D" id="3.30.40.10">
    <property type="entry name" value="Zinc/RING finger domain, C3HC4 (zinc finger)"/>
    <property type="match status" value="1"/>
</dbReference>
<dbReference type="Pfam" id="PF05686">
    <property type="entry name" value="Glyco_transf_90"/>
    <property type="match status" value="1"/>
</dbReference>
<accession>A0A813FLR4</accession>
<evidence type="ECO:0000256" key="1">
    <source>
        <dbReference type="ARBA" id="ARBA00010118"/>
    </source>
</evidence>
<dbReference type="InterPro" id="IPR001841">
    <property type="entry name" value="Znf_RING"/>
</dbReference>
<dbReference type="GO" id="GO:0008270">
    <property type="term" value="F:zinc ion binding"/>
    <property type="evidence" value="ECO:0007669"/>
    <property type="project" value="UniProtKB-KW"/>
</dbReference>
<keyword evidence="4 6" id="KW-0863">Zinc-finger</keyword>
<evidence type="ECO:0000313" key="10">
    <source>
        <dbReference type="Proteomes" id="UP000654075"/>
    </source>
</evidence>
<protein>
    <recommendedName>
        <fullName evidence="8">RING-type domain-containing protein</fullName>
    </recommendedName>
</protein>
<dbReference type="InterPro" id="IPR051091">
    <property type="entry name" value="O-Glucosyltr/Glycosyltrsf_90"/>
</dbReference>
<dbReference type="InterPro" id="IPR006598">
    <property type="entry name" value="CAP10"/>
</dbReference>
<evidence type="ECO:0000256" key="7">
    <source>
        <dbReference type="SAM" id="SignalP"/>
    </source>
</evidence>
<evidence type="ECO:0000256" key="4">
    <source>
        <dbReference type="ARBA" id="ARBA00022771"/>
    </source>
</evidence>
<dbReference type="PANTHER" id="PTHR12203">
    <property type="entry name" value="KDEL LYS-ASP-GLU-LEU CONTAINING - RELATED"/>
    <property type="match status" value="1"/>
</dbReference>
<dbReference type="EMBL" id="CAJNNV010025301">
    <property type="protein sequence ID" value="CAE8613733.1"/>
    <property type="molecule type" value="Genomic_DNA"/>
</dbReference>
<dbReference type="GO" id="GO:0016740">
    <property type="term" value="F:transferase activity"/>
    <property type="evidence" value="ECO:0007669"/>
    <property type="project" value="UniProtKB-KW"/>
</dbReference>
<dbReference type="PROSITE" id="PS00518">
    <property type="entry name" value="ZF_RING_1"/>
    <property type="match status" value="1"/>
</dbReference>
<reference evidence="9" key="1">
    <citation type="submission" date="2021-02" db="EMBL/GenBank/DDBJ databases">
        <authorList>
            <person name="Dougan E. K."/>
            <person name="Rhodes N."/>
            <person name="Thang M."/>
            <person name="Chan C."/>
        </authorList>
    </citation>
    <scope>NUCLEOTIDE SEQUENCE</scope>
</reference>
<keyword evidence="2" id="KW-0808">Transferase</keyword>
<proteinExistence type="inferred from homology"/>
<evidence type="ECO:0000256" key="2">
    <source>
        <dbReference type="ARBA" id="ARBA00022679"/>
    </source>
</evidence>
<dbReference type="PROSITE" id="PS50089">
    <property type="entry name" value="ZF_RING_2"/>
    <property type="match status" value="1"/>
</dbReference>
<dbReference type="PANTHER" id="PTHR12203:SF35">
    <property type="entry name" value="PROTEIN O-GLUCOSYLTRANSFERASE 1"/>
    <property type="match status" value="1"/>
</dbReference>
<dbReference type="InterPro" id="IPR013083">
    <property type="entry name" value="Znf_RING/FYVE/PHD"/>
</dbReference>
<dbReference type="OrthoDB" id="512899at2759"/>
<name>A0A813FLR4_POLGL</name>
<dbReference type="Pfam" id="PF00097">
    <property type="entry name" value="zf-C3HC4"/>
    <property type="match status" value="1"/>
</dbReference>
<evidence type="ECO:0000259" key="8">
    <source>
        <dbReference type="PROSITE" id="PS50089"/>
    </source>
</evidence>
<keyword evidence="5" id="KW-0862">Zinc</keyword>
<keyword evidence="10" id="KW-1185">Reference proteome</keyword>
<keyword evidence="3" id="KW-0479">Metal-binding</keyword>
<dbReference type="SMART" id="SM00672">
    <property type="entry name" value="CAP10"/>
    <property type="match status" value="1"/>
</dbReference>
<comment type="similarity">
    <text evidence="1">Belongs to the glycosyltransferase 90 family.</text>
</comment>
<feature type="chain" id="PRO_5032670327" description="RING-type domain-containing protein" evidence="7">
    <location>
        <begin position="32"/>
        <end position="1078"/>
    </location>
</feature>
<evidence type="ECO:0000256" key="3">
    <source>
        <dbReference type="ARBA" id="ARBA00022723"/>
    </source>
</evidence>
<dbReference type="InterPro" id="IPR017907">
    <property type="entry name" value="Znf_RING_CS"/>
</dbReference>
<comment type="caution">
    <text evidence="9">The sequence shown here is derived from an EMBL/GenBank/DDBJ whole genome shotgun (WGS) entry which is preliminary data.</text>
</comment>
<evidence type="ECO:0000256" key="5">
    <source>
        <dbReference type="ARBA" id="ARBA00022833"/>
    </source>
</evidence>
<evidence type="ECO:0000313" key="9">
    <source>
        <dbReference type="EMBL" id="CAE8613733.1"/>
    </source>
</evidence>
<feature type="signal peptide" evidence="7">
    <location>
        <begin position="1"/>
        <end position="31"/>
    </location>
</feature>
<gene>
    <name evidence="9" type="ORF">PGLA1383_LOCUS31480</name>
</gene>
<sequence>MVVFFARRTAASSTAAGLVLLLMLSSQLAIAAPTTATTTTTTTTTISTTTATTTTTTAAVPLQVPPTCSALEPLGIFEQIKQDLSRYQDLDPQIRGLLSGFCAMRRKACITFRVVDGIPYVLDLFPGYQSRHRATLHGIYRALLRLGSVPDVEVVIDVTDGELQKIDLPVLVITHKRSLPAGILYPDFTFYSWPESSCPPLETSHAYSHLFDLMTRNWTHKVSPWLDRSDTIFWRGAPVDDHGARSVALQYLADVPGADARFMSWRAVSITGQNEVPGCVGLLEQCRHRYLAFLAGTTYSSRIKYQLLCGSVVLAAEPEFVEWWTQLLLPGVHFAPVMPDWSNAEPLMEMLRQQPSQAEAIAQRGQQLALKALSPTAVDCYWWKLLSAASTVLPPALDPLPTHARPLEDVLLWPDDVSLSAIHGVSGGAPPPVLRPFRETQDASCFAEESIRRWELCCDTNQFGPIGNEECWLSLAVEEQLQAADLEEIFIRGILLARFRARTLHIDGMVCARVLAKCLGPERTKSTQRGVRCVSTSSQVALQGLLVVFSADGGVFNGDQGAAHIASLLAGASKLPLVRLSLNGCGISAGPLEPKRSLKDSGKQTWRSPQALQDVLGRAAAEVLATEAGVEVLLEAEGHLDVASYAEAVAAALAELQCHICLETVVLPEAAPCGHLFCGPCLRTWLCRSSSCPACKAPVPLGNGCGLRLVGIGPAARALEEARAPGAYGAREREALAKLASLETGTWVPTGGSSSSSPAALSPSSRRQRLLKATPIVTPLRMRQFHVATDVHSRARCDWETKAVDFQLERISRGGAANSWEPAEWCWVSRLELPFPQLSSSHPGAQGSHRSVSAWALELRIVVGSHNRVLDPCDEDERLCLRLEALEADSNVNVPPSAGCSWWLLLQIALVLGDEVAALPFVVVLGDPFVCPQAIQPAQSPGLARAAVTSQDSGWRHTRHLVHCLARDHLVDTSASLPPAGFDVAAALLADSGRGAGTGLASAKLRRLEAVVSAQSVEFDSAELAERHADLFGRDESGQVDGFQMTRYPQQFIRLPPLEVAKTSDAVLLSGVEQLASS</sequence>
<organism evidence="9 10">
    <name type="scientific">Polarella glacialis</name>
    <name type="common">Dinoflagellate</name>
    <dbReference type="NCBI Taxonomy" id="89957"/>
    <lineage>
        <taxon>Eukaryota</taxon>
        <taxon>Sar</taxon>
        <taxon>Alveolata</taxon>
        <taxon>Dinophyceae</taxon>
        <taxon>Suessiales</taxon>
        <taxon>Suessiaceae</taxon>
        <taxon>Polarella</taxon>
    </lineage>
</organism>
<evidence type="ECO:0000256" key="6">
    <source>
        <dbReference type="PROSITE-ProRule" id="PRU00175"/>
    </source>
</evidence>
<dbReference type="Proteomes" id="UP000654075">
    <property type="component" value="Unassembled WGS sequence"/>
</dbReference>